<evidence type="ECO:0000313" key="2">
    <source>
        <dbReference type="Proteomes" id="UP000271974"/>
    </source>
</evidence>
<dbReference type="OrthoDB" id="6059742at2759"/>
<sequence>MQEWFKAFWLQDYSVRDYRKYFKPIISYLEGAWTLNKGLTESFASDRHHLDASSWFELQEKNRFSAYSGVKTRLENLAILPTTIMDVNETTGQATYAQWNYRILNYPLQDDLPLKYLQQVDDLAARVSRRWTRPEINEKRSARFRLYRGTEPTNYQLLDEIMYQIPGKDNVYSNLSQIMFGDDGMYHFGYPNSNVRLDTSRYHRWYKSARKDAMGINAVARCFNDDFCFVAQTTQPSIAPVEMEECKRTECQKAKNRFSYAIPLEIIYLTPLLTWNPYNLDVYQGLDIVNKNGRSGNDSNSGAYLGVDSNHYYLTPAEFFAGR</sequence>
<dbReference type="STRING" id="188477.A0A3S0ZN21"/>
<dbReference type="Proteomes" id="UP000271974">
    <property type="component" value="Unassembled WGS sequence"/>
</dbReference>
<protein>
    <submittedName>
        <fullName evidence="1">Uncharacterized protein</fullName>
    </submittedName>
</protein>
<keyword evidence="2" id="KW-1185">Reference proteome</keyword>
<accession>A0A3S0ZN21</accession>
<gene>
    <name evidence="1" type="ORF">EGW08_020986</name>
</gene>
<feature type="non-terminal residue" evidence="1">
    <location>
        <position position="323"/>
    </location>
</feature>
<evidence type="ECO:0000313" key="1">
    <source>
        <dbReference type="EMBL" id="RUS71251.1"/>
    </source>
</evidence>
<reference evidence="1 2" key="1">
    <citation type="submission" date="2019-01" db="EMBL/GenBank/DDBJ databases">
        <title>A draft genome assembly of the solar-powered sea slug Elysia chlorotica.</title>
        <authorList>
            <person name="Cai H."/>
            <person name="Li Q."/>
            <person name="Fang X."/>
            <person name="Li J."/>
            <person name="Curtis N.E."/>
            <person name="Altenburger A."/>
            <person name="Shibata T."/>
            <person name="Feng M."/>
            <person name="Maeda T."/>
            <person name="Schwartz J.A."/>
            <person name="Shigenobu S."/>
            <person name="Lundholm N."/>
            <person name="Nishiyama T."/>
            <person name="Yang H."/>
            <person name="Hasebe M."/>
            <person name="Li S."/>
            <person name="Pierce S.K."/>
            <person name="Wang J."/>
        </authorList>
    </citation>
    <scope>NUCLEOTIDE SEQUENCE [LARGE SCALE GENOMIC DNA]</scope>
    <source>
        <strain evidence="1">EC2010</strain>
        <tissue evidence="1">Whole organism of an adult</tissue>
    </source>
</reference>
<comment type="caution">
    <text evidence="1">The sequence shown here is derived from an EMBL/GenBank/DDBJ whole genome shotgun (WGS) entry which is preliminary data.</text>
</comment>
<name>A0A3S0ZN21_ELYCH</name>
<proteinExistence type="predicted"/>
<dbReference type="EMBL" id="RQTK01001246">
    <property type="protein sequence ID" value="RUS71251.1"/>
    <property type="molecule type" value="Genomic_DNA"/>
</dbReference>
<organism evidence="1 2">
    <name type="scientific">Elysia chlorotica</name>
    <name type="common">Eastern emerald elysia</name>
    <name type="synonym">Sea slug</name>
    <dbReference type="NCBI Taxonomy" id="188477"/>
    <lineage>
        <taxon>Eukaryota</taxon>
        <taxon>Metazoa</taxon>
        <taxon>Spiralia</taxon>
        <taxon>Lophotrochozoa</taxon>
        <taxon>Mollusca</taxon>
        <taxon>Gastropoda</taxon>
        <taxon>Heterobranchia</taxon>
        <taxon>Euthyneura</taxon>
        <taxon>Panpulmonata</taxon>
        <taxon>Sacoglossa</taxon>
        <taxon>Placobranchoidea</taxon>
        <taxon>Plakobranchidae</taxon>
        <taxon>Elysia</taxon>
    </lineage>
</organism>
<dbReference type="AlphaFoldDB" id="A0A3S0ZN21"/>